<dbReference type="PANTHER" id="PTHR47584:SF14">
    <property type="entry name" value="L10-INTERACTING MYB DOMAIN-CONTAINING PROTEIN-LIKE"/>
    <property type="match status" value="1"/>
</dbReference>
<feature type="region of interest" description="Disordered" evidence="1">
    <location>
        <begin position="247"/>
        <end position="280"/>
    </location>
</feature>
<evidence type="ECO:0000313" key="4">
    <source>
        <dbReference type="EMBL" id="RVW54958.1"/>
    </source>
</evidence>
<feature type="compositionally biased region" description="Basic and acidic residues" evidence="1">
    <location>
        <begin position="195"/>
        <end position="210"/>
    </location>
</feature>
<dbReference type="InterPro" id="IPR045026">
    <property type="entry name" value="LIMYB"/>
</dbReference>
<dbReference type="Pfam" id="PF12776">
    <property type="entry name" value="Myb_DNA-bind_3"/>
    <property type="match status" value="1"/>
</dbReference>
<evidence type="ECO:0000256" key="1">
    <source>
        <dbReference type="SAM" id="MobiDB-lite"/>
    </source>
</evidence>
<comment type="caution">
    <text evidence="4">The sequence shown here is derived from an EMBL/GenBank/DDBJ whole genome shotgun (WGS) entry which is preliminary data.</text>
</comment>
<dbReference type="PANTHER" id="PTHR47584">
    <property type="match status" value="1"/>
</dbReference>
<feature type="domain" description="Myb/SANT-like" evidence="2">
    <location>
        <begin position="14"/>
        <end position="107"/>
    </location>
</feature>
<evidence type="ECO:0000259" key="3">
    <source>
        <dbReference type="Pfam" id="PF26138"/>
    </source>
</evidence>
<dbReference type="InterPro" id="IPR024752">
    <property type="entry name" value="Myb/SANT-like_dom"/>
</dbReference>
<feature type="domain" description="DUF8040" evidence="3">
    <location>
        <begin position="318"/>
        <end position="367"/>
    </location>
</feature>
<dbReference type="EMBL" id="QGNW01001123">
    <property type="protein sequence ID" value="RVW54958.1"/>
    <property type="molecule type" value="Genomic_DNA"/>
</dbReference>
<organism evidence="4 5">
    <name type="scientific">Vitis vinifera</name>
    <name type="common">Grape</name>
    <dbReference type="NCBI Taxonomy" id="29760"/>
    <lineage>
        <taxon>Eukaryota</taxon>
        <taxon>Viridiplantae</taxon>
        <taxon>Streptophyta</taxon>
        <taxon>Embryophyta</taxon>
        <taxon>Tracheophyta</taxon>
        <taxon>Spermatophyta</taxon>
        <taxon>Magnoliopsida</taxon>
        <taxon>eudicotyledons</taxon>
        <taxon>Gunneridae</taxon>
        <taxon>Pentapetalae</taxon>
        <taxon>rosids</taxon>
        <taxon>Vitales</taxon>
        <taxon>Vitaceae</taxon>
        <taxon>Viteae</taxon>
        <taxon>Vitis</taxon>
    </lineage>
</organism>
<feature type="compositionally biased region" description="Low complexity" evidence="1">
    <location>
        <begin position="248"/>
        <end position="279"/>
    </location>
</feature>
<name>A0A438F4M7_VITVI</name>
<feature type="region of interest" description="Disordered" evidence="1">
    <location>
        <begin position="177"/>
        <end position="215"/>
    </location>
</feature>
<protein>
    <submittedName>
        <fullName evidence="4">L10-interacting MYB domain-containing protein</fullName>
    </submittedName>
</protein>
<reference evidence="4 5" key="1">
    <citation type="journal article" date="2018" name="PLoS Genet.">
        <title>Population sequencing reveals clonal diversity and ancestral inbreeding in the grapevine cultivar Chardonnay.</title>
        <authorList>
            <person name="Roach M.J."/>
            <person name="Johnson D.L."/>
            <person name="Bohlmann J."/>
            <person name="van Vuuren H.J."/>
            <person name="Jones S.J."/>
            <person name="Pretorius I.S."/>
            <person name="Schmidt S.A."/>
            <person name="Borneman A.R."/>
        </authorList>
    </citation>
    <scope>NUCLEOTIDE SEQUENCE [LARGE SCALE GENOMIC DNA]</scope>
    <source>
        <strain evidence="5">cv. Chardonnay</strain>
        <tissue evidence="4">Leaf</tissue>
    </source>
</reference>
<accession>A0A438F4M7</accession>
<dbReference type="AlphaFoldDB" id="A0A438F4M7"/>
<dbReference type="InterPro" id="IPR058353">
    <property type="entry name" value="DUF8040"/>
</dbReference>
<sequence>MTTKITDVEDAGTWRGNIEKIFIDIMVNEVNKGNMDSGTFSTNTWRRILLEVNSQGKRNFNLKQLKQKFNRLRAMHREFSDLLKHTGFGWDAETNTVHALEETWQNYIRAHPNAKRFRSKGCPNYNLLGLIFNPSTATGALHYSSTQDPPNTDDENEMDDNLEHGGVHVDVDTKIPGDPPQPEMAGGVTTRSGKRVTDSLLERRGKKESRLSQMGDALKAWVEASKARTETSRARTEALLARVDRYKSGTSSEATSGGTTDFSITSTSSGSLYESTSSSEEGDDLDEIFIAHIMNEYEEIFLCKTPQRTSMISGAQFDTRFVIVEEAVAMFLLIVGHNVRMRVVADRFQHSTETVARHFKEVRRALCRLGKILICPNNMTNEVSSYVARTTNDARVFLDALTRPKFNFPWPSEGKYYVVDSGYPCISGFLPPYRDERYHLQEYRGRRNQPIRMMPCYKPSRQPSIVVACCTLHDWIRLSTRNDQLFREYEVEDLSIEGEEESTSSRNHSIDLSYESAAAMAACRDQIAEVMWANYINVNP</sequence>
<proteinExistence type="predicted"/>
<dbReference type="Pfam" id="PF26138">
    <property type="entry name" value="DUF8040"/>
    <property type="match status" value="1"/>
</dbReference>
<gene>
    <name evidence="4" type="primary">LIMYB_21</name>
    <name evidence="4" type="ORF">CK203_096344</name>
</gene>
<dbReference type="Proteomes" id="UP000288805">
    <property type="component" value="Unassembled WGS sequence"/>
</dbReference>
<evidence type="ECO:0000259" key="2">
    <source>
        <dbReference type="Pfam" id="PF12776"/>
    </source>
</evidence>
<evidence type="ECO:0000313" key="5">
    <source>
        <dbReference type="Proteomes" id="UP000288805"/>
    </source>
</evidence>